<protein>
    <recommendedName>
        <fullName evidence="1">Dihydroneopterin aldolase/epimerase domain-containing protein</fullName>
    </recommendedName>
</protein>
<feature type="domain" description="Dihydroneopterin aldolase/epimerase" evidence="1">
    <location>
        <begin position="7"/>
        <end position="118"/>
    </location>
</feature>
<dbReference type="InterPro" id="IPR006157">
    <property type="entry name" value="FolB_dom"/>
</dbReference>
<dbReference type="Gene3D" id="3.30.1130.10">
    <property type="match status" value="1"/>
</dbReference>
<evidence type="ECO:0000313" key="2">
    <source>
        <dbReference type="EMBL" id="ANP47004.1"/>
    </source>
</evidence>
<dbReference type="SMART" id="SM00905">
    <property type="entry name" value="FolB"/>
    <property type="match status" value="1"/>
</dbReference>
<dbReference type="InParanoid" id="A0A1B1AKB8"/>
<organism evidence="2 3">
    <name type="scientific">Candidatus Viadribacter manganicus</name>
    <dbReference type="NCBI Taxonomy" id="1759059"/>
    <lineage>
        <taxon>Bacteria</taxon>
        <taxon>Pseudomonadati</taxon>
        <taxon>Pseudomonadota</taxon>
        <taxon>Alphaproteobacteria</taxon>
        <taxon>Hyphomonadales</taxon>
        <taxon>Hyphomonadaceae</taxon>
        <taxon>Candidatus Viadribacter</taxon>
    </lineage>
</organism>
<sequence length="120" mass="13010">MADLQILRIDDAKALVRVGVPEPERATPQEVRISVTMALSDPPDFPAHDRIGATVDYDHIIGFIRGGLGEPAHLIETLADRVAGHCLSLSRRAVWVEVTVKKPSVLLGDGLVAVTIRREA</sequence>
<gene>
    <name evidence="2" type="ORF">ATE48_14310</name>
</gene>
<keyword evidence="3" id="KW-1185">Reference proteome</keyword>
<dbReference type="Pfam" id="PF02152">
    <property type="entry name" value="FolB"/>
    <property type="match status" value="1"/>
</dbReference>
<dbReference type="AlphaFoldDB" id="A0A1B1AKB8"/>
<dbReference type="STRING" id="1759059.ATE48_14310"/>
<dbReference type="GO" id="GO:0004150">
    <property type="term" value="F:dihydroneopterin aldolase activity"/>
    <property type="evidence" value="ECO:0007669"/>
    <property type="project" value="InterPro"/>
</dbReference>
<dbReference type="KEGG" id="cbot:ATE48_14310"/>
<reference evidence="2 3" key="1">
    <citation type="submission" date="2015-11" db="EMBL/GenBank/DDBJ databases">
        <title>Whole-Genome Sequence of Candidatus Oderbacter manganicum from the National Park Lower Oder Valley, Germany.</title>
        <authorList>
            <person name="Braun B."/>
            <person name="Liere K."/>
            <person name="Szewzyk U."/>
        </authorList>
    </citation>
    <scope>NUCLEOTIDE SEQUENCE [LARGE SCALE GENOMIC DNA]</scope>
    <source>
        <strain evidence="2 3">OTSz_A_272</strain>
    </source>
</reference>
<dbReference type="SUPFAM" id="SSF55620">
    <property type="entry name" value="Tetrahydrobiopterin biosynthesis enzymes-like"/>
    <property type="match status" value="1"/>
</dbReference>
<evidence type="ECO:0000259" key="1">
    <source>
        <dbReference type="SMART" id="SM00905"/>
    </source>
</evidence>
<dbReference type="OrthoDB" id="7580479at2"/>
<name>A0A1B1AKB8_9PROT</name>
<evidence type="ECO:0000313" key="3">
    <source>
        <dbReference type="Proteomes" id="UP000092498"/>
    </source>
</evidence>
<accession>A0A1B1AKB8</accession>
<proteinExistence type="predicted"/>
<dbReference type="GO" id="GO:0006760">
    <property type="term" value="P:folic acid-containing compound metabolic process"/>
    <property type="evidence" value="ECO:0007669"/>
    <property type="project" value="InterPro"/>
</dbReference>
<dbReference type="InterPro" id="IPR043133">
    <property type="entry name" value="GTP-CH-I_C/QueF"/>
</dbReference>
<dbReference type="Proteomes" id="UP000092498">
    <property type="component" value="Chromosome"/>
</dbReference>
<dbReference type="EMBL" id="CP013244">
    <property type="protein sequence ID" value="ANP47004.1"/>
    <property type="molecule type" value="Genomic_DNA"/>
</dbReference>